<keyword evidence="1" id="KW-0479">Metal-binding</keyword>
<dbReference type="PROSITE" id="PS00018">
    <property type="entry name" value="EF_HAND_1"/>
    <property type="match status" value="1"/>
</dbReference>
<evidence type="ECO:0000313" key="6">
    <source>
        <dbReference type="Proteomes" id="UP001178461"/>
    </source>
</evidence>
<feature type="domain" description="EF-hand" evidence="4">
    <location>
        <begin position="17"/>
        <end position="52"/>
    </location>
</feature>
<dbReference type="Gene3D" id="1.10.238.10">
    <property type="entry name" value="EF-hand"/>
    <property type="match status" value="2"/>
</dbReference>
<evidence type="ECO:0000256" key="1">
    <source>
        <dbReference type="ARBA" id="ARBA00022723"/>
    </source>
</evidence>
<accession>A0AA35NXU6</accession>
<feature type="domain" description="EF-hand" evidence="4">
    <location>
        <begin position="145"/>
        <end position="180"/>
    </location>
</feature>
<dbReference type="PANTHER" id="PTHR23050">
    <property type="entry name" value="CALCIUM BINDING PROTEIN"/>
    <property type="match status" value="1"/>
</dbReference>
<name>A0AA35NXU6_9SAUR</name>
<dbReference type="PROSITE" id="PS50222">
    <property type="entry name" value="EF_HAND_2"/>
    <property type="match status" value="3"/>
</dbReference>
<dbReference type="InterPro" id="IPR018247">
    <property type="entry name" value="EF_Hand_1_Ca_BS"/>
</dbReference>
<dbReference type="CDD" id="cd00051">
    <property type="entry name" value="EFh"/>
    <property type="match status" value="1"/>
</dbReference>
<evidence type="ECO:0000256" key="2">
    <source>
        <dbReference type="ARBA" id="ARBA00022737"/>
    </source>
</evidence>
<dbReference type="Proteomes" id="UP001178461">
    <property type="component" value="Chromosome 1"/>
</dbReference>
<evidence type="ECO:0000313" key="5">
    <source>
        <dbReference type="EMBL" id="CAI5764377.1"/>
    </source>
</evidence>
<keyword evidence="3" id="KW-0106">Calcium</keyword>
<reference evidence="5" key="1">
    <citation type="submission" date="2022-12" db="EMBL/GenBank/DDBJ databases">
        <authorList>
            <person name="Alioto T."/>
            <person name="Alioto T."/>
            <person name="Gomez Garrido J."/>
        </authorList>
    </citation>
    <scope>NUCLEOTIDE SEQUENCE</scope>
</reference>
<dbReference type="AlphaFoldDB" id="A0AA35NXU6"/>
<dbReference type="GO" id="GO:0005509">
    <property type="term" value="F:calcium ion binding"/>
    <property type="evidence" value="ECO:0007669"/>
    <property type="project" value="InterPro"/>
</dbReference>
<sequence length="187" mass="21443">MCARREEAESGLSGEESRRKRWVKAFEACDEDHKGYLNREDYKVAVVMLFGYKPSKVEVDSVMASVKQNQSGVSLEEFLNLMSTKKAAHFYQSEVRQLFTAFDRQCRGYLSLEDFRKAFSVVAPKLPERTVVEAFSTWKLLQYGLKMPSIEHSEEEVDQDSDGHISFKDFESAMNYGQDNLSALPLI</sequence>
<organism evidence="5 6">
    <name type="scientific">Podarcis lilfordi</name>
    <name type="common">Lilford's wall lizard</name>
    <dbReference type="NCBI Taxonomy" id="74358"/>
    <lineage>
        <taxon>Eukaryota</taxon>
        <taxon>Metazoa</taxon>
        <taxon>Chordata</taxon>
        <taxon>Craniata</taxon>
        <taxon>Vertebrata</taxon>
        <taxon>Euteleostomi</taxon>
        <taxon>Lepidosauria</taxon>
        <taxon>Squamata</taxon>
        <taxon>Bifurcata</taxon>
        <taxon>Unidentata</taxon>
        <taxon>Episquamata</taxon>
        <taxon>Laterata</taxon>
        <taxon>Lacertibaenia</taxon>
        <taxon>Lacertidae</taxon>
        <taxon>Podarcis</taxon>
    </lineage>
</organism>
<evidence type="ECO:0000256" key="3">
    <source>
        <dbReference type="ARBA" id="ARBA00022837"/>
    </source>
</evidence>
<dbReference type="InterPro" id="IPR050145">
    <property type="entry name" value="Centrin_CML-like"/>
</dbReference>
<keyword evidence="2" id="KW-0677">Repeat</keyword>
<dbReference type="EMBL" id="OX395126">
    <property type="protein sequence ID" value="CAI5764377.1"/>
    <property type="molecule type" value="Genomic_DNA"/>
</dbReference>
<dbReference type="InterPro" id="IPR002048">
    <property type="entry name" value="EF_hand_dom"/>
</dbReference>
<proteinExistence type="predicted"/>
<dbReference type="SUPFAM" id="SSF47473">
    <property type="entry name" value="EF-hand"/>
    <property type="match status" value="1"/>
</dbReference>
<dbReference type="SMART" id="SM00054">
    <property type="entry name" value="EFh"/>
    <property type="match status" value="4"/>
</dbReference>
<protein>
    <submittedName>
        <fullName evidence="5">EF-hand calcium-binding domain-containing protein 11 isoform X1</fullName>
    </submittedName>
</protein>
<dbReference type="InterPro" id="IPR011992">
    <property type="entry name" value="EF-hand-dom_pair"/>
</dbReference>
<keyword evidence="6" id="KW-1185">Reference proteome</keyword>
<evidence type="ECO:0000259" key="4">
    <source>
        <dbReference type="PROSITE" id="PS50222"/>
    </source>
</evidence>
<feature type="domain" description="EF-hand" evidence="4">
    <location>
        <begin position="90"/>
        <end position="125"/>
    </location>
</feature>
<dbReference type="Pfam" id="PF13499">
    <property type="entry name" value="EF-hand_7"/>
    <property type="match status" value="2"/>
</dbReference>
<gene>
    <name evidence="5" type="ORF">PODLI_1B026667</name>
</gene>